<proteinExistence type="predicted"/>
<sequence>MIKLIVAFQAAILAAQALAIPDASNNNNIDNGNSCHDASPQLKAIAVEVAIHSDSLTDYGHASSELKAAADSKAAANDIVRAEEEADEIVIVQLAGRDLGAPGGYPHELARRANDDATSASEEPSATHAATGTGTGTATAAWPTTSWEPYPSSTTSDAAAATTTVLVARQKRASILIRTKTRVATRSRSPRPTPTHHHAGSSTAVWGSTAADATWTVVTYPSTSVPTQTASAARLERRDQGSSTAAWGSTAADATWTLVTYPSATPTQTAAAGHIQNRAVGRKPHSSKTHSSKPTRTSKPTRMSKPTRTPRPTHRPTRTHSSKPKPTST</sequence>
<name>A0ABR4N8C9_9FUNG</name>
<protein>
    <submittedName>
        <fullName evidence="3">Uncharacterized protein</fullName>
    </submittedName>
</protein>
<evidence type="ECO:0000313" key="4">
    <source>
        <dbReference type="Proteomes" id="UP001527925"/>
    </source>
</evidence>
<feature type="region of interest" description="Disordered" evidence="1">
    <location>
        <begin position="268"/>
        <end position="329"/>
    </location>
</feature>
<feature type="chain" id="PRO_5047484415" evidence="2">
    <location>
        <begin position="20"/>
        <end position="329"/>
    </location>
</feature>
<keyword evidence="4" id="KW-1185">Reference proteome</keyword>
<feature type="region of interest" description="Disordered" evidence="1">
    <location>
        <begin position="177"/>
        <end position="205"/>
    </location>
</feature>
<keyword evidence="2" id="KW-0732">Signal</keyword>
<feature type="compositionally biased region" description="Basic residues" evidence="1">
    <location>
        <begin position="179"/>
        <end position="199"/>
    </location>
</feature>
<evidence type="ECO:0000313" key="3">
    <source>
        <dbReference type="EMBL" id="KAL2915774.1"/>
    </source>
</evidence>
<feature type="region of interest" description="Disordered" evidence="1">
    <location>
        <begin position="103"/>
        <end position="155"/>
    </location>
</feature>
<feature type="compositionally biased region" description="Low complexity" evidence="1">
    <location>
        <begin position="126"/>
        <end position="141"/>
    </location>
</feature>
<feature type="compositionally biased region" description="Basic residues" evidence="1">
    <location>
        <begin position="311"/>
        <end position="323"/>
    </location>
</feature>
<dbReference type="EMBL" id="JADGIZ020000021">
    <property type="protein sequence ID" value="KAL2915774.1"/>
    <property type="molecule type" value="Genomic_DNA"/>
</dbReference>
<organism evidence="3 4">
    <name type="scientific">Polyrhizophydium stewartii</name>
    <dbReference type="NCBI Taxonomy" id="2732419"/>
    <lineage>
        <taxon>Eukaryota</taxon>
        <taxon>Fungi</taxon>
        <taxon>Fungi incertae sedis</taxon>
        <taxon>Chytridiomycota</taxon>
        <taxon>Chytridiomycota incertae sedis</taxon>
        <taxon>Chytridiomycetes</taxon>
        <taxon>Rhizophydiales</taxon>
        <taxon>Rhizophydiales incertae sedis</taxon>
        <taxon>Polyrhizophydium</taxon>
    </lineage>
</organism>
<dbReference type="Proteomes" id="UP001527925">
    <property type="component" value="Unassembled WGS sequence"/>
</dbReference>
<comment type="caution">
    <text evidence="3">The sequence shown here is derived from an EMBL/GenBank/DDBJ whole genome shotgun (WGS) entry which is preliminary data.</text>
</comment>
<reference evidence="3 4" key="1">
    <citation type="submission" date="2023-09" db="EMBL/GenBank/DDBJ databases">
        <title>Pangenome analysis of Batrachochytrium dendrobatidis and related Chytrids.</title>
        <authorList>
            <person name="Yacoub M.N."/>
            <person name="Stajich J.E."/>
            <person name="James T.Y."/>
        </authorList>
    </citation>
    <scope>NUCLEOTIDE SEQUENCE [LARGE SCALE GENOMIC DNA]</scope>
    <source>
        <strain evidence="3 4">JEL0888</strain>
    </source>
</reference>
<evidence type="ECO:0000256" key="1">
    <source>
        <dbReference type="SAM" id="MobiDB-lite"/>
    </source>
</evidence>
<evidence type="ECO:0000256" key="2">
    <source>
        <dbReference type="SAM" id="SignalP"/>
    </source>
</evidence>
<feature type="signal peptide" evidence="2">
    <location>
        <begin position="1"/>
        <end position="19"/>
    </location>
</feature>
<accession>A0ABR4N8C9</accession>
<gene>
    <name evidence="3" type="ORF">HK105_204721</name>
</gene>
<feature type="region of interest" description="Disordered" evidence="1">
    <location>
        <begin position="223"/>
        <end position="248"/>
    </location>
</feature>
<feature type="compositionally biased region" description="Basic residues" evidence="1">
    <location>
        <begin position="280"/>
        <end position="293"/>
    </location>
</feature>